<comment type="caution">
    <text evidence="3">The sequence shown here is derived from an EMBL/GenBank/DDBJ whole genome shotgun (WGS) entry which is preliminary data.</text>
</comment>
<gene>
    <name evidence="4" type="ORF">EDS130_LOCUS37577</name>
    <name evidence="3" type="ORF">XAT740_LOCUS2157</name>
</gene>
<protein>
    <submittedName>
        <fullName evidence="3">Uncharacterized protein</fullName>
    </submittedName>
</protein>
<feature type="region of interest" description="Disordered" evidence="1">
    <location>
        <begin position="252"/>
        <end position="289"/>
    </location>
</feature>
<reference evidence="3" key="1">
    <citation type="submission" date="2021-02" db="EMBL/GenBank/DDBJ databases">
        <authorList>
            <person name="Nowell W R."/>
        </authorList>
    </citation>
    <scope>NUCLEOTIDE SEQUENCE</scope>
</reference>
<organism evidence="3 5">
    <name type="scientific">Adineta ricciae</name>
    <name type="common">Rotifer</name>
    <dbReference type="NCBI Taxonomy" id="249248"/>
    <lineage>
        <taxon>Eukaryota</taxon>
        <taxon>Metazoa</taxon>
        <taxon>Spiralia</taxon>
        <taxon>Gnathifera</taxon>
        <taxon>Rotifera</taxon>
        <taxon>Eurotatoria</taxon>
        <taxon>Bdelloidea</taxon>
        <taxon>Adinetida</taxon>
        <taxon>Adinetidae</taxon>
        <taxon>Adineta</taxon>
    </lineage>
</organism>
<accession>A0A813RQL9</accession>
<keyword evidence="2" id="KW-1133">Transmembrane helix</keyword>
<dbReference type="Proteomes" id="UP000663828">
    <property type="component" value="Unassembled WGS sequence"/>
</dbReference>
<dbReference type="OrthoDB" id="10010954at2759"/>
<name>A0A813RQL9_ADIRI</name>
<dbReference type="AlphaFoldDB" id="A0A813RQL9"/>
<sequence length="551" mass="62564">MVDSIEKATEDEYQLELECMADSTPPQTMKHRRTWMNVSFLFQKKILWISFLLLAIVGVSTVVWISNHSTREKDMENDEKLPQLRSYTSEDRFRERDDIGYMNVFLRKDADDRRRQPERFRFPVARFNRRQIPLNGPFFHFMPRVPIFADRLTKQTLIFSVSGGVYILPPLVNTYGQLFSVAELIASGYASLVSSGSLPTGPINMLPFFNPTPLIGPNIPIFRPGQGGFRGSVRTKLESLSIPKDYYRSSNLHSTIEMDENENDSEDNDDDEDDYDPPSRFYNRPPRRTTTAVATSTYSNTIVKVQKKLKEATVRFLNTIKQGICVEMILNATVRNQYISSNLIGRVQPVGTFLTTDTATEYLYGLLCAIPNLPPRSILIDTLDLLQWGFDPNYYRTFFKLQINLQSTKKVTFSTMIAFDEQFKVCGYEAVVPNAGLTFDLAPEEHTFVISNLCQAIQITCPVGSSNQQYTDVNECISFLSEPQTPFGSYDRADQNNVVCRLIHIQLAAIAPAIHCPHVGKTGGGACTNKTSQSYFEETSDFVSCAYQYQK</sequence>
<proteinExistence type="predicted"/>
<dbReference type="EMBL" id="CAJNOJ010000373">
    <property type="protein sequence ID" value="CAF1422256.1"/>
    <property type="molecule type" value="Genomic_DNA"/>
</dbReference>
<evidence type="ECO:0000313" key="5">
    <source>
        <dbReference type="Proteomes" id="UP000663828"/>
    </source>
</evidence>
<feature type="compositionally biased region" description="Acidic residues" evidence="1">
    <location>
        <begin position="257"/>
        <end position="276"/>
    </location>
</feature>
<feature type="transmembrane region" description="Helical" evidence="2">
    <location>
        <begin position="46"/>
        <end position="65"/>
    </location>
</feature>
<keyword evidence="2" id="KW-0812">Transmembrane</keyword>
<evidence type="ECO:0000256" key="1">
    <source>
        <dbReference type="SAM" id="MobiDB-lite"/>
    </source>
</evidence>
<keyword evidence="5" id="KW-1185">Reference proteome</keyword>
<dbReference type="Proteomes" id="UP000663852">
    <property type="component" value="Unassembled WGS sequence"/>
</dbReference>
<evidence type="ECO:0000313" key="4">
    <source>
        <dbReference type="EMBL" id="CAF1422256.1"/>
    </source>
</evidence>
<evidence type="ECO:0000313" key="3">
    <source>
        <dbReference type="EMBL" id="CAF0784615.1"/>
    </source>
</evidence>
<evidence type="ECO:0000256" key="2">
    <source>
        <dbReference type="SAM" id="Phobius"/>
    </source>
</evidence>
<keyword evidence="2" id="KW-0472">Membrane</keyword>
<dbReference type="EMBL" id="CAJNOR010000072">
    <property type="protein sequence ID" value="CAF0784615.1"/>
    <property type="molecule type" value="Genomic_DNA"/>
</dbReference>